<dbReference type="SMART" id="SM00271">
    <property type="entry name" value="DnaJ"/>
    <property type="match status" value="1"/>
</dbReference>
<protein>
    <recommendedName>
        <fullName evidence="2">J domain-containing protein</fullName>
    </recommendedName>
</protein>
<proteinExistence type="predicted"/>
<feature type="region of interest" description="Disordered" evidence="1">
    <location>
        <begin position="15"/>
        <end position="46"/>
    </location>
</feature>
<feature type="domain" description="J" evidence="2">
    <location>
        <begin position="50"/>
        <end position="113"/>
    </location>
</feature>
<name>X0WXW4_9ZZZZ</name>
<evidence type="ECO:0000259" key="2">
    <source>
        <dbReference type="PROSITE" id="PS50076"/>
    </source>
</evidence>
<dbReference type="InterPro" id="IPR001623">
    <property type="entry name" value="DnaJ_domain"/>
</dbReference>
<gene>
    <name evidence="3" type="ORF">S01H1_48492</name>
</gene>
<evidence type="ECO:0000256" key="1">
    <source>
        <dbReference type="SAM" id="MobiDB-lite"/>
    </source>
</evidence>
<accession>X0WXW4</accession>
<comment type="caution">
    <text evidence="3">The sequence shown here is derived from an EMBL/GenBank/DDBJ whole genome shotgun (WGS) entry which is preliminary data.</text>
</comment>
<organism evidence="3">
    <name type="scientific">marine sediment metagenome</name>
    <dbReference type="NCBI Taxonomy" id="412755"/>
    <lineage>
        <taxon>unclassified sequences</taxon>
        <taxon>metagenomes</taxon>
        <taxon>ecological metagenomes</taxon>
    </lineage>
</organism>
<dbReference type="PROSITE" id="PS50076">
    <property type="entry name" value="DNAJ_2"/>
    <property type="match status" value="1"/>
</dbReference>
<feature type="compositionally biased region" description="Basic and acidic residues" evidence="1">
    <location>
        <begin position="33"/>
        <end position="46"/>
    </location>
</feature>
<evidence type="ECO:0000313" key="3">
    <source>
        <dbReference type="EMBL" id="GAG28027.1"/>
    </source>
</evidence>
<dbReference type="CDD" id="cd06257">
    <property type="entry name" value="DnaJ"/>
    <property type="match status" value="1"/>
</dbReference>
<dbReference type="Gene3D" id="1.10.287.110">
    <property type="entry name" value="DnaJ domain"/>
    <property type="match status" value="1"/>
</dbReference>
<feature type="non-terminal residue" evidence="3">
    <location>
        <position position="1"/>
    </location>
</feature>
<dbReference type="AlphaFoldDB" id="X0WXW4"/>
<dbReference type="EMBL" id="BARS01031140">
    <property type="protein sequence ID" value="GAG28027.1"/>
    <property type="molecule type" value="Genomic_DNA"/>
</dbReference>
<dbReference type="PRINTS" id="PR00625">
    <property type="entry name" value="JDOMAIN"/>
</dbReference>
<dbReference type="InterPro" id="IPR036869">
    <property type="entry name" value="J_dom_sf"/>
</dbReference>
<sequence>PDMRAAIEELDEYLKGGGIPDEPEPGFYRHRKDSQERQARTEGVDEGLRRDYATVEVAFAAPLSEVRKSYKRLLHKYHPDRFNQEAAKQALATEVTQSLNEAFARIEGQYKKR</sequence>
<dbReference type="SUPFAM" id="SSF46565">
    <property type="entry name" value="Chaperone J-domain"/>
    <property type="match status" value="1"/>
</dbReference>
<dbReference type="Pfam" id="PF00226">
    <property type="entry name" value="DnaJ"/>
    <property type="match status" value="1"/>
</dbReference>
<reference evidence="3" key="1">
    <citation type="journal article" date="2014" name="Front. Microbiol.">
        <title>High frequency of phylogenetically diverse reductive dehalogenase-homologous genes in deep subseafloor sedimentary metagenomes.</title>
        <authorList>
            <person name="Kawai M."/>
            <person name="Futagami T."/>
            <person name="Toyoda A."/>
            <person name="Takaki Y."/>
            <person name="Nishi S."/>
            <person name="Hori S."/>
            <person name="Arai W."/>
            <person name="Tsubouchi T."/>
            <person name="Morono Y."/>
            <person name="Uchiyama I."/>
            <person name="Ito T."/>
            <person name="Fujiyama A."/>
            <person name="Inagaki F."/>
            <person name="Takami H."/>
        </authorList>
    </citation>
    <scope>NUCLEOTIDE SEQUENCE</scope>
    <source>
        <strain evidence="3">Expedition CK06-06</strain>
    </source>
</reference>